<sequence length="134" mass="15308">MPSRPNRPCSHPGCGALVNGRGSKCPTHMQAQRKRENARRDKDAAALYGAAWRKARAQFLRANPLCQCNECRQARLLTRATVVDHIRPHRGDVNLFWDRTNWQAMSKRCHDRKTARDDGGFGRARSEPDSDRTR</sequence>
<evidence type="ECO:0000313" key="7">
    <source>
        <dbReference type="EMBL" id="RDK04482.1"/>
    </source>
</evidence>
<feature type="compositionally biased region" description="Basic and acidic residues" evidence="5">
    <location>
        <begin position="112"/>
        <end position="134"/>
    </location>
</feature>
<proteinExistence type="inferred from homology"/>
<keyword evidence="8" id="KW-1185">Reference proteome</keyword>
<dbReference type="SMART" id="SM00507">
    <property type="entry name" value="HNHc"/>
    <property type="match status" value="1"/>
</dbReference>
<feature type="region of interest" description="Disordered" evidence="5">
    <location>
        <begin position="107"/>
        <end position="134"/>
    </location>
</feature>
<evidence type="ECO:0000256" key="4">
    <source>
        <dbReference type="ARBA" id="ARBA00040194"/>
    </source>
</evidence>
<evidence type="ECO:0000256" key="3">
    <source>
        <dbReference type="ARBA" id="ARBA00038412"/>
    </source>
</evidence>
<dbReference type="RefSeq" id="WP_115098848.1">
    <property type="nucleotide sequence ID" value="NZ_QHKS01000001.1"/>
</dbReference>
<dbReference type="GO" id="GO:0008270">
    <property type="term" value="F:zinc ion binding"/>
    <property type="evidence" value="ECO:0007669"/>
    <property type="project" value="InterPro"/>
</dbReference>
<dbReference type="GO" id="GO:0016787">
    <property type="term" value="F:hydrolase activity"/>
    <property type="evidence" value="ECO:0007669"/>
    <property type="project" value="UniProtKB-KW"/>
</dbReference>
<dbReference type="Gene3D" id="1.10.30.50">
    <property type="match status" value="1"/>
</dbReference>
<dbReference type="CDD" id="cd00085">
    <property type="entry name" value="HNHc"/>
    <property type="match status" value="1"/>
</dbReference>
<dbReference type="Pfam" id="PF01844">
    <property type="entry name" value="HNH"/>
    <property type="match status" value="1"/>
</dbReference>
<name>A0A370NFT9_9BURK</name>
<keyword evidence="7" id="KW-0255">Endonuclease</keyword>
<organism evidence="7 8">
    <name type="scientific">Paraburkholderia lacunae</name>
    <dbReference type="NCBI Taxonomy" id="2211104"/>
    <lineage>
        <taxon>Bacteria</taxon>
        <taxon>Pseudomonadati</taxon>
        <taxon>Pseudomonadota</taxon>
        <taxon>Betaproteobacteria</taxon>
        <taxon>Burkholderiales</taxon>
        <taxon>Burkholderiaceae</taxon>
        <taxon>Paraburkholderia</taxon>
    </lineage>
</organism>
<evidence type="ECO:0000259" key="6">
    <source>
        <dbReference type="SMART" id="SM00507"/>
    </source>
</evidence>
<dbReference type="InterPro" id="IPR003615">
    <property type="entry name" value="HNH_nuc"/>
</dbReference>
<dbReference type="PANTHER" id="PTHR41286:SF1">
    <property type="entry name" value="HNH NUCLEASE YAJD-RELATED"/>
    <property type="match status" value="1"/>
</dbReference>
<dbReference type="OrthoDB" id="5292295at2"/>
<evidence type="ECO:0000313" key="8">
    <source>
        <dbReference type="Proteomes" id="UP000254875"/>
    </source>
</evidence>
<comment type="similarity">
    <text evidence="3">Belongs to the HNH nuclease family.</text>
</comment>
<evidence type="ECO:0000256" key="5">
    <source>
        <dbReference type="SAM" id="MobiDB-lite"/>
    </source>
</evidence>
<comment type="caution">
    <text evidence="7">The sequence shown here is derived from an EMBL/GenBank/DDBJ whole genome shotgun (WGS) entry which is preliminary data.</text>
</comment>
<dbReference type="Proteomes" id="UP000254875">
    <property type="component" value="Unassembled WGS sequence"/>
</dbReference>
<gene>
    <name evidence="7" type="ORF">DLM46_00990</name>
</gene>
<feature type="domain" description="HNH nuclease" evidence="6">
    <location>
        <begin position="53"/>
        <end position="111"/>
    </location>
</feature>
<accession>A0A370NFT9</accession>
<dbReference type="GO" id="GO:0003676">
    <property type="term" value="F:nucleic acid binding"/>
    <property type="evidence" value="ECO:0007669"/>
    <property type="project" value="InterPro"/>
</dbReference>
<dbReference type="GO" id="GO:0004519">
    <property type="term" value="F:endonuclease activity"/>
    <property type="evidence" value="ECO:0007669"/>
    <property type="project" value="UniProtKB-KW"/>
</dbReference>
<evidence type="ECO:0000256" key="1">
    <source>
        <dbReference type="ARBA" id="ARBA00022722"/>
    </source>
</evidence>
<dbReference type="GO" id="GO:0005829">
    <property type="term" value="C:cytosol"/>
    <property type="evidence" value="ECO:0007669"/>
    <property type="project" value="TreeGrafter"/>
</dbReference>
<keyword evidence="2" id="KW-0378">Hydrolase</keyword>
<dbReference type="EMBL" id="QHKS01000001">
    <property type="protein sequence ID" value="RDK04482.1"/>
    <property type="molecule type" value="Genomic_DNA"/>
</dbReference>
<evidence type="ECO:0000256" key="2">
    <source>
        <dbReference type="ARBA" id="ARBA00022801"/>
    </source>
</evidence>
<protein>
    <recommendedName>
        <fullName evidence="4">Putative HNH nuclease YajD</fullName>
    </recommendedName>
</protein>
<dbReference type="PANTHER" id="PTHR41286">
    <property type="entry name" value="HNH NUCLEASE YAJD-RELATED"/>
    <property type="match status" value="1"/>
</dbReference>
<reference evidence="8" key="1">
    <citation type="submission" date="2018-05" db="EMBL/GenBank/DDBJ databases">
        <authorList>
            <person name="Feng T."/>
        </authorList>
    </citation>
    <scope>NUCLEOTIDE SEQUENCE [LARGE SCALE GENOMIC DNA]</scope>
    <source>
        <strain evidence="8">S27</strain>
    </source>
</reference>
<dbReference type="AlphaFoldDB" id="A0A370NFT9"/>
<keyword evidence="1" id="KW-0540">Nuclease</keyword>
<dbReference type="InterPro" id="IPR002711">
    <property type="entry name" value="HNH"/>
</dbReference>